<dbReference type="WBParaSite" id="BPAG_0000686401-mRNA-1">
    <property type="protein sequence ID" value="BPAG_0000686401-mRNA-1"/>
    <property type="gene ID" value="BPAG_0000686401"/>
</dbReference>
<evidence type="ECO:0000313" key="2">
    <source>
        <dbReference type="Proteomes" id="UP000278627"/>
    </source>
</evidence>
<reference evidence="3" key="1">
    <citation type="submission" date="2017-02" db="UniProtKB">
        <authorList>
            <consortium name="WormBaseParasite"/>
        </authorList>
    </citation>
    <scope>IDENTIFICATION</scope>
</reference>
<dbReference type="EMBL" id="UZAD01006821">
    <property type="protein sequence ID" value="VDN88014.1"/>
    <property type="molecule type" value="Genomic_DNA"/>
</dbReference>
<gene>
    <name evidence="1" type="ORF">BPAG_LOCUS6828</name>
</gene>
<dbReference type="STRING" id="6280.A0A0N4TF76"/>
<accession>A0A0N4TF76</accession>
<dbReference type="AlphaFoldDB" id="A0A0N4TF76"/>
<organism evidence="3">
    <name type="scientific">Brugia pahangi</name>
    <name type="common">Filarial nematode worm</name>
    <dbReference type="NCBI Taxonomy" id="6280"/>
    <lineage>
        <taxon>Eukaryota</taxon>
        <taxon>Metazoa</taxon>
        <taxon>Ecdysozoa</taxon>
        <taxon>Nematoda</taxon>
        <taxon>Chromadorea</taxon>
        <taxon>Rhabditida</taxon>
        <taxon>Spirurina</taxon>
        <taxon>Spiruromorpha</taxon>
        <taxon>Filarioidea</taxon>
        <taxon>Onchocercidae</taxon>
        <taxon>Brugia</taxon>
    </lineage>
</organism>
<protein>
    <submittedName>
        <fullName evidence="3">CNNM transmembrane domain-containing protein</fullName>
    </submittedName>
</protein>
<keyword evidence="2" id="KW-1185">Reference proteome</keyword>
<evidence type="ECO:0000313" key="3">
    <source>
        <dbReference type="WBParaSite" id="BPAG_0000686401-mRNA-1"/>
    </source>
</evidence>
<sequence length="179" mass="20301">MHRRLNKEKFPYIPPGICAITLLTDGGHQSLHHLCEDVSVTVNVLVLVLFGNMLKLVFRYPAWLTELRNRLLQEGDDSGTMDLNVTSEAQKTHRRNVSDIPMFDDDNDSLETASLDSLDHDVLETLQYILDCICAQEESEMEIQACFAGERSCSHVEMTLISDTHYTQSEISEKERLSG</sequence>
<evidence type="ECO:0000313" key="1">
    <source>
        <dbReference type="EMBL" id="VDN88014.1"/>
    </source>
</evidence>
<proteinExistence type="predicted"/>
<reference evidence="1 2" key="2">
    <citation type="submission" date="2018-11" db="EMBL/GenBank/DDBJ databases">
        <authorList>
            <consortium name="Pathogen Informatics"/>
        </authorList>
    </citation>
    <scope>NUCLEOTIDE SEQUENCE [LARGE SCALE GENOMIC DNA]</scope>
</reference>
<name>A0A0N4TF76_BRUPA</name>
<dbReference type="Proteomes" id="UP000278627">
    <property type="component" value="Unassembled WGS sequence"/>
</dbReference>